<dbReference type="InterPro" id="IPR027417">
    <property type="entry name" value="P-loop_NTPase"/>
</dbReference>
<comment type="caution">
    <text evidence="1">The sequence shown here is derived from an EMBL/GenBank/DDBJ whole genome shotgun (WGS) entry which is preliminary data.</text>
</comment>
<dbReference type="EMBL" id="JBEPMX010000008">
    <property type="protein sequence ID" value="MET3683647.1"/>
    <property type="molecule type" value="Genomic_DNA"/>
</dbReference>
<dbReference type="Gene3D" id="3.30.420.280">
    <property type="match status" value="1"/>
</dbReference>
<evidence type="ECO:0000313" key="2">
    <source>
        <dbReference type="Proteomes" id="UP001549167"/>
    </source>
</evidence>
<reference evidence="1 2" key="1">
    <citation type="submission" date="2024-06" db="EMBL/GenBank/DDBJ databases">
        <title>Genomic Encyclopedia of Type Strains, Phase IV (KMG-IV): sequencing the most valuable type-strain genomes for metagenomic binning, comparative biology and taxonomic classification.</title>
        <authorList>
            <person name="Goeker M."/>
        </authorList>
    </citation>
    <scope>NUCLEOTIDE SEQUENCE [LARGE SCALE GENOMIC DNA]</scope>
    <source>
        <strain evidence="1 2">DSM 23520</strain>
    </source>
</reference>
<protein>
    <submittedName>
        <fullName evidence="1">Phage terminase large subunit-like protein</fullName>
    </submittedName>
</protein>
<accession>A0ABV2KVM5</accession>
<dbReference type="Proteomes" id="UP001549167">
    <property type="component" value="Unassembled WGS sequence"/>
</dbReference>
<dbReference type="SUPFAM" id="SSF52540">
    <property type="entry name" value="P-loop containing nucleoside triphosphate hydrolases"/>
    <property type="match status" value="1"/>
</dbReference>
<proteinExistence type="predicted"/>
<dbReference type="Gene3D" id="3.40.50.300">
    <property type="entry name" value="P-loop containing nucleotide triphosphate hydrolases"/>
    <property type="match status" value="1"/>
</dbReference>
<dbReference type="RefSeq" id="WP_354220232.1">
    <property type="nucleotide sequence ID" value="NZ_JBEPMX010000008.1"/>
</dbReference>
<keyword evidence="2" id="KW-1185">Reference proteome</keyword>
<gene>
    <name evidence="1" type="ORF">ABID56_001756</name>
</gene>
<sequence>MTQAEAELILPRQARDERLKMLRSRARDLAKIVKRGETQYEQTLRNVHAEIEKLADLNAAEDDVAVFAYRYFSDEQNPENGAENIIRNVAPDVPHEAIDEVAPIHADMYDMINKSVRSKRGGQYVIASPRGHAKTQIVAVINTLHALCYRRKRYALLLSETDSLSKKIVASIANQLKYNAKLRADFGELLHVEKLRNRKDSDEHFITTNGVLVEASSSGKQLRGKTHNGHRPDLIICDDLSSLNNEATENLRNQLREWFNTVVEPLGDESSDLFFIGTMVTQSGLLSHILSRKDFKRTFHKAIINEPKNKQLWADWENLYISEDDQRPADEFYEANRDAMEEGVLLAWPRRWTYLELMEIKINRGRRAFASEYMNESMADDEAVFKPDDYTYYRQPYPSRPNILEYDGKYVDVNKMRIVGAWDTALAGTHRSAQNAFVTIAKDDETGRMFVLDVLATHDQPREFIPQILQRIADYDHEIIFTEGIGAYREFGEQLADTARRNGFLTTQFKNITTHGRANKAGRIEELAPMFYNKSLILSEKHPQLIEQLRGYTGKKRATELVDILDALVMAASHVYKRKKLKPMAKPAGF</sequence>
<name>A0ABV2KVM5_9BACI</name>
<evidence type="ECO:0000313" key="1">
    <source>
        <dbReference type="EMBL" id="MET3683647.1"/>
    </source>
</evidence>
<organism evidence="1 2">
    <name type="scientific">Alkalibacillus flavidus</name>
    <dbReference type="NCBI Taxonomy" id="546021"/>
    <lineage>
        <taxon>Bacteria</taxon>
        <taxon>Bacillati</taxon>
        <taxon>Bacillota</taxon>
        <taxon>Bacilli</taxon>
        <taxon>Bacillales</taxon>
        <taxon>Bacillaceae</taxon>
        <taxon>Alkalibacillus</taxon>
    </lineage>
</organism>